<dbReference type="PATRIC" id="fig|1227452.3.peg.2910"/>
<proteinExistence type="predicted"/>
<feature type="region of interest" description="Disordered" evidence="1">
    <location>
        <begin position="412"/>
        <end position="448"/>
    </location>
</feature>
<evidence type="ECO:0000313" key="3">
    <source>
        <dbReference type="Proteomes" id="UP000011623"/>
    </source>
</evidence>
<dbReference type="RefSeq" id="WP_008311621.1">
    <property type="nucleotide sequence ID" value="NZ_AOLW01000035.1"/>
</dbReference>
<dbReference type="AlphaFoldDB" id="M0KD37"/>
<evidence type="ECO:0000256" key="1">
    <source>
        <dbReference type="SAM" id="MobiDB-lite"/>
    </source>
</evidence>
<comment type="caution">
    <text evidence="2">The sequence shown here is derived from an EMBL/GenBank/DDBJ whole genome shotgun (WGS) entry which is preliminary data.</text>
</comment>
<keyword evidence="3" id="KW-1185">Reference proteome</keyword>
<evidence type="ECO:0000313" key="2">
    <source>
        <dbReference type="EMBL" id="EMA18079.1"/>
    </source>
</evidence>
<name>M0KD37_9EURY</name>
<dbReference type="EMBL" id="AOLW01000035">
    <property type="protein sequence ID" value="EMA18079.1"/>
    <property type="molecule type" value="Genomic_DNA"/>
</dbReference>
<accession>M0KD37</accession>
<dbReference type="Proteomes" id="UP000011623">
    <property type="component" value="Unassembled WGS sequence"/>
</dbReference>
<evidence type="ECO:0008006" key="4">
    <source>
        <dbReference type="Google" id="ProtNLM"/>
    </source>
</evidence>
<sequence length="536" mass="58166">MGKIINLDNFDGDPPDVLTGTGSGGLLSAGYLHDGPALGAVDDDETAQFALTSRKHGIEIGTSESGETVRPGSNYRMIGIVTDKRFLLLVGDDDGDTRFAIPHVDIDQISGDRSLGHGRITFRRCGDTEWQVHCGKQGLVDLTAYLSHASQAWVRVENILDEVKRLLVTATEQRDRGDHEQALETVLEAGDRLDAAGETATEFGPPGDANALEGRVTTVRERHVATLAEVRRSRARRAVDTGERHWRENEFEAAYDAYEAARAEYDELFSLPTEAVTDLPDIRAERDRLDTVIEDLEQSPLRTAVAADNEAVAAEDPAVAADHWAEALEAYRDVLELDWGADERRFAGDPEKVRDRLGAVAENLVAARRTVATDAMEAGDWYADASQPARRRVSGVRDGASGVRNCAGGRQRLLSGRHRPPESGTGCRGTATLADGGQTRWRTRRRGRPIPFSISERSVVSVGDGERSSAVVMSRLDGEPVDVDDRFDETGTTPDLDITTADERSPSPTDTTDLSDIENGIDGTDPKIDSTGHSGS</sequence>
<organism evidence="2 3">
    <name type="scientific">Haloarcula amylolytica JCM 13557</name>
    <dbReference type="NCBI Taxonomy" id="1227452"/>
    <lineage>
        <taxon>Archaea</taxon>
        <taxon>Methanobacteriati</taxon>
        <taxon>Methanobacteriota</taxon>
        <taxon>Stenosarchaea group</taxon>
        <taxon>Halobacteria</taxon>
        <taxon>Halobacteriales</taxon>
        <taxon>Haloarculaceae</taxon>
        <taxon>Haloarcula</taxon>
    </lineage>
</organism>
<reference evidence="2 3" key="1">
    <citation type="journal article" date="2014" name="PLoS Genet.">
        <title>Phylogenetically driven sequencing of extremely halophilic archaea reveals strategies for static and dynamic osmo-response.</title>
        <authorList>
            <person name="Becker E.A."/>
            <person name="Seitzer P.M."/>
            <person name="Tritt A."/>
            <person name="Larsen D."/>
            <person name="Krusor M."/>
            <person name="Yao A.I."/>
            <person name="Wu D."/>
            <person name="Madern D."/>
            <person name="Eisen J.A."/>
            <person name="Darling A.E."/>
            <person name="Facciotti M.T."/>
        </authorList>
    </citation>
    <scope>NUCLEOTIDE SEQUENCE [LARGE SCALE GENOMIC DNA]</scope>
    <source>
        <strain evidence="2 3">JCM 13557</strain>
    </source>
</reference>
<protein>
    <recommendedName>
        <fullName evidence="4">YokE-like PH domain-containing protein</fullName>
    </recommendedName>
</protein>
<feature type="region of interest" description="Disordered" evidence="1">
    <location>
        <begin position="472"/>
        <end position="536"/>
    </location>
</feature>
<gene>
    <name evidence="2" type="ORF">C442_14595</name>
</gene>